<accession>A0A2P2HZ01</accession>
<dbReference type="EC" id="3.4.11.1" evidence="4"/>
<evidence type="ECO:0000256" key="14">
    <source>
        <dbReference type="ARBA" id="ARBA00030997"/>
    </source>
</evidence>
<dbReference type="PRINTS" id="PR00481">
    <property type="entry name" value="LAMNOPPTDASE"/>
</dbReference>
<comment type="catalytic activity">
    <reaction evidence="10">
        <text>an S-substituted L-cysteinylglycine + H2O = an S-substituted L-cysteine + glycine</text>
        <dbReference type="Rhea" id="RHEA:60444"/>
        <dbReference type="ChEBI" id="CHEBI:15377"/>
        <dbReference type="ChEBI" id="CHEBI:57305"/>
        <dbReference type="ChEBI" id="CHEBI:58717"/>
        <dbReference type="ChEBI" id="CHEBI:143103"/>
        <dbReference type="EC" id="3.4.13.23"/>
    </reaction>
    <physiologicalReaction direction="left-to-right" evidence="10">
        <dbReference type="Rhea" id="RHEA:60445"/>
    </physiologicalReaction>
</comment>
<evidence type="ECO:0000256" key="4">
    <source>
        <dbReference type="ARBA" id="ARBA00012565"/>
    </source>
</evidence>
<evidence type="ECO:0000256" key="7">
    <source>
        <dbReference type="ARBA" id="ARBA00022438"/>
    </source>
</evidence>
<evidence type="ECO:0000256" key="11">
    <source>
        <dbReference type="ARBA" id="ARBA00023625"/>
    </source>
</evidence>
<comment type="catalytic activity">
    <reaction evidence="19">
        <text>L-cysteinylglycine + H2O = L-cysteine + glycine</text>
        <dbReference type="Rhea" id="RHEA:28783"/>
        <dbReference type="ChEBI" id="CHEBI:15377"/>
        <dbReference type="ChEBI" id="CHEBI:35235"/>
        <dbReference type="ChEBI" id="CHEBI:57305"/>
        <dbReference type="ChEBI" id="CHEBI:61694"/>
    </reaction>
    <physiologicalReaction direction="left-to-right" evidence="19">
        <dbReference type="Rhea" id="RHEA:28784"/>
    </physiologicalReaction>
</comment>
<evidence type="ECO:0000256" key="13">
    <source>
        <dbReference type="ARBA" id="ARBA00030930"/>
    </source>
</evidence>
<evidence type="ECO:0000256" key="9">
    <source>
        <dbReference type="ARBA" id="ARBA00022801"/>
    </source>
</evidence>
<dbReference type="EMBL" id="IACF01001289">
    <property type="protein sequence ID" value="LAB67001.1"/>
    <property type="molecule type" value="mRNA"/>
</dbReference>
<comment type="catalytic activity">
    <reaction evidence="18">
        <text>S-benzyl-L-cysteinylglycine + H2O = S-benzyl-L-cysteine + glycine</text>
        <dbReference type="Rhea" id="RHEA:62568"/>
        <dbReference type="ChEBI" id="CHEBI:15377"/>
        <dbReference type="ChEBI" id="CHEBI:57305"/>
        <dbReference type="ChEBI" id="CHEBI:145802"/>
        <dbReference type="ChEBI" id="CHEBI:145803"/>
    </reaction>
    <physiologicalReaction direction="left-to-right" evidence="18">
        <dbReference type="Rhea" id="RHEA:62569"/>
    </physiologicalReaction>
</comment>
<dbReference type="PANTHER" id="PTHR11963">
    <property type="entry name" value="LEUCINE AMINOPEPTIDASE-RELATED"/>
    <property type="match status" value="1"/>
</dbReference>
<dbReference type="HAMAP" id="MF_00181">
    <property type="entry name" value="Cytosol_peptidase_M17"/>
    <property type="match status" value="1"/>
</dbReference>
<evidence type="ECO:0000256" key="1">
    <source>
        <dbReference type="ARBA" id="ARBA00000135"/>
    </source>
</evidence>
<name>A0A2P2HZ01_9CRUS</name>
<dbReference type="Gene3D" id="3.40.630.10">
    <property type="entry name" value="Zn peptidases"/>
    <property type="match status" value="1"/>
</dbReference>
<keyword evidence="9" id="KW-0378">Hydrolase</keyword>
<evidence type="ECO:0000259" key="20">
    <source>
        <dbReference type="PROSITE" id="PS00631"/>
    </source>
</evidence>
<evidence type="ECO:0000256" key="19">
    <source>
        <dbReference type="ARBA" id="ARBA00049107"/>
    </source>
</evidence>
<dbReference type="InterPro" id="IPR023042">
    <property type="entry name" value="Peptidase_M17_leu_NH2_pept"/>
</dbReference>
<evidence type="ECO:0000313" key="21">
    <source>
        <dbReference type="EMBL" id="LAB67001.1"/>
    </source>
</evidence>
<feature type="domain" description="Cytosol aminopeptidase" evidence="20">
    <location>
        <begin position="354"/>
        <end position="361"/>
    </location>
</feature>
<evidence type="ECO:0000256" key="6">
    <source>
        <dbReference type="ARBA" id="ARBA00014190"/>
    </source>
</evidence>
<keyword evidence="7 21" id="KW-0031">Aminopeptidase</keyword>
<dbReference type="GO" id="GO:0005737">
    <property type="term" value="C:cytoplasm"/>
    <property type="evidence" value="ECO:0007669"/>
    <property type="project" value="InterPro"/>
</dbReference>
<dbReference type="EC" id="3.4.13.23" evidence="11"/>
<dbReference type="GO" id="GO:0070006">
    <property type="term" value="F:metalloaminopeptidase activity"/>
    <property type="evidence" value="ECO:0007669"/>
    <property type="project" value="InterPro"/>
</dbReference>
<dbReference type="InterPro" id="IPR043472">
    <property type="entry name" value="Macro_dom-like"/>
</dbReference>
<proteinExistence type="evidence at transcript level"/>
<dbReference type="CDD" id="cd00433">
    <property type="entry name" value="Peptidase_M17"/>
    <property type="match status" value="1"/>
</dbReference>
<dbReference type="GO" id="GO:0006508">
    <property type="term" value="P:proteolysis"/>
    <property type="evidence" value="ECO:0007669"/>
    <property type="project" value="UniProtKB-KW"/>
</dbReference>
<evidence type="ECO:0000256" key="15">
    <source>
        <dbReference type="ARBA" id="ARBA00031564"/>
    </source>
</evidence>
<organism evidence="21">
    <name type="scientific">Hirondellea gigas</name>
    <dbReference type="NCBI Taxonomy" id="1518452"/>
    <lineage>
        <taxon>Eukaryota</taxon>
        <taxon>Metazoa</taxon>
        <taxon>Ecdysozoa</taxon>
        <taxon>Arthropoda</taxon>
        <taxon>Crustacea</taxon>
        <taxon>Multicrustacea</taxon>
        <taxon>Malacostraca</taxon>
        <taxon>Eumalacostraca</taxon>
        <taxon>Peracarida</taxon>
        <taxon>Amphipoda</taxon>
        <taxon>Amphilochidea</taxon>
        <taxon>Lysianassida</taxon>
        <taxon>Lysianassidira</taxon>
        <taxon>Lysianassoidea</taxon>
        <taxon>Lysianassidae</taxon>
        <taxon>Hirondellea</taxon>
    </lineage>
</organism>
<sequence>MAMRLFQKHNLALVQTTFRALSTAAPHSGIVVGVYQGEHGAPVFTETAAAVNTSTNGNLLKLLQYGGALKGGSSRVLYGASQQYPVVSAVGLGDSTAAAEAAGAGLELRDENREAVRTAVAAGYRSLCELSLASVAIDPCGDGEAAAEGAVLATFLYQDLKSKKKDRPSVVCASDKDQKQWQRGVTLAEGQNLARALMETPANILTPTQFAQEAVTHLEKLGVEVLVRGYEWAKQRNMNAFLSVTRGSVEPPVFLELSYKGGQPQDPALALVGKGVTFDTGGISLKPPKGMEAMRADMGGAACTVGALYAIAKLGMPLNVKAYIPLCENMPGGAATKPGDVVVASNGKTVQIDNTDAEGRLILADALHYASQGKPRAIVDMATLTGAISVALGAGAAGAFSNSDALWKAMQQSGSSTGDRIWRMPLWKIYAKQVTEFGLADVHNIGKYDRQGGSCTAASFLQQFVTCDHWMHLDIAGVMENNDEVPYLSRGMSGRPTRTVAHFAHLVAEGNTGL</sequence>
<evidence type="ECO:0000256" key="8">
    <source>
        <dbReference type="ARBA" id="ARBA00022670"/>
    </source>
</evidence>
<dbReference type="Gene3D" id="3.40.220.10">
    <property type="entry name" value="Leucine Aminopeptidase, subunit E, domain 1"/>
    <property type="match status" value="1"/>
</dbReference>
<comment type="function">
    <text evidence="17">Cytosolic metallopeptidase that catalyzes the removal of unsubstituted N-terminal hydrophobic amino acids from various peptides. The presence of Zn(2+) ions is essential for the peptidase activity, and the association with other cofactors can modulate the substrate spectificity of the enzyme. For instance, in the presence of Mn(2+), it displays a specific Cys-Gly hydrolyzing activity of Cys-Gly-S-conjugates. Involved in the metabolism of glutathione and in the degradation of glutathione S-conjugates, which may play a role in the control of the cell redox status.</text>
</comment>
<dbReference type="GO" id="GO:0030145">
    <property type="term" value="F:manganese ion binding"/>
    <property type="evidence" value="ECO:0007669"/>
    <property type="project" value="InterPro"/>
</dbReference>
<dbReference type="InterPro" id="IPR000819">
    <property type="entry name" value="Peptidase_M17_C"/>
</dbReference>
<dbReference type="Pfam" id="PF02789">
    <property type="entry name" value="Peptidase_M17_N"/>
    <property type="match status" value="1"/>
</dbReference>
<comment type="catalytic activity">
    <reaction evidence="1">
        <text>Release of an N-terminal amino acid, Xaa-|-Yaa-, in which Xaa is preferably Leu, but may be other amino acids including Pro although not Arg or Lys, and Yaa may be Pro. Amino acid amides and methyl esters are also readily hydrolyzed, but rates on arylamides are exceedingly low.</text>
        <dbReference type="EC" id="3.4.11.1"/>
    </reaction>
</comment>
<dbReference type="InterPro" id="IPR008283">
    <property type="entry name" value="Peptidase_M17_N"/>
</dbReference>
<comment type="similarity">
    <text evidence="3">Belongs to the peptidase M17 family.</text>
</comment>
<dbReference type="AlphaFoldDB" id="A0A2P2HZ01"/>
<keyword evidence="8" id="KW-0645">Protease</keyword>
<protein>
    <recommendedName>
        <fullName evidence="6">Cytosol aminopeptidase</fullName>
        <ecNumber evidence="4">3.4.11.1</ecNumber>
        <ecNumber evidence="5">3.4.11.5</ecNumber>
        <ecNumber evidence="11">3.4.13.23</ecNumber>
    </recommendedName>
    <alternativeName>
        <fullName evidence="14">Cysteinylglycine-S-conjugate dipeptidase</fullName>
    </alternativeName>
    <alternativeName>
        <fullName evidence="15">Leucine aminopeptidase 3</fullName>
    </alternativeName>
    <alternativeName>
        <fullName evidence="16">Leucyl aminopeptidase</fullName>
    </alternativeName>
    <alternativeName>
        <fullName evidence="13">Proline aminopeptidase</fullName>
    </alternativeName>
    <alternativeName>
        <fullName evidence="12">Prolyl aminopeptidase</fullName>
    </alternativeName>
</protein>
<dbReference type="InterPro" id="IPR011356">
    <property type="entry name" value="Leucine_aapep/pepB"/>
</dbReference>
<dbReference type="EC" id="3.4.11.5" evidence="5"/>
<evidence type="ECO:0000256" key="10">
    <source>
        <dbReference type="ARBA" id="ARBA00023511"/>
    </source>
</evidence>
<dbReference type="PANTHER" id="PTHR11963:SF23">
    <property type="entry name" value="CYTOSOL AMINOPEPTIDASE"/>
    <property type="match status" value="1"/>
</dbReference>
<evidence type="ECO:0000256" key="12">
    <source>
        <dbReference type="ARBA" id="ARBA00029605"/>
    </source>
</evidence>
<evidence type="ECO:0000256" key="3">
    <source>
        <dbReference type="ARBA" id="ARBA00009528"/>
    </source>
</evidence>
<evidence type="ECO:0000256" key="18">
    <source>
        <dbReference type="ARBA" id="ARBA00047881"/>
    </source>
</evidence>
<evidence type="ECO:0000256" key="5">
    <source>
        <dbReference type="ARBA" id="ARBA00012568"/>
    </source>
</evidence>
<evidence type="ECO:0000256" key="17">
    <source>
        <dbReference type="ARBA" id="ARBA00045966"/>
    </source>
</evidence>
<dbReference type="SUPFAM" id="SSF52949">
    <property type="entry name" value="Macro domain-like"/>
    <property type="match status" value="1"/>
</dbReference>
<evidence type="ECO:0000256" key="16">
    <source>
        <dbReference type="ARBA" id="ARBA00033172"/>
    </source>
</evidence>
<dbReference type="Pfam" id="PF00883">
    <property type="entry name" value="Peptidase_M17"/>
    <property type="match status" value="1"/>
</dbReference>
<reference evidence="21" key="1">
    <citation type="journal article" date="2018" name="Biosci. Biotechnol. Biochem.">
        <title>Polysaccharide hydrolase of the hadal zone amphipods Hirondellea gigas.</title>
        <authorList>
            <person name="Kobayashi H."/>
            <person name="Nagahama T."/>
            <person name="Arai W."/>
            <person name="Sasagawa Y."/>
            <person name="Umeda M."/>
            <person name="Hayashi T."/>
            <person name="Nikaido I."/>
            <person name="Watanabe H."/>
            <person name="Oguri K."/>
            <person name="Kitazato H."/>
            <person name="Fujioka K."/>
            <person name="Kido Y."/>
            <person name="Takami H."/>
        </authorList>
    </citation>
    <scope>NUCLEOTIDE SEQUENCE</scope>
    <source>
        <tissue evidence="21">Whole body</tissue>
    </source>
</reference>
<comment type="catalytic activity">
    <reaction evidence="2">
        <text>Release of N-terminal proline from a peptide.</text>
        <dbReference type="EC" id="3.4.11.5"/>
    </reaction>
</comment>
<evidence type="ECO:0000256" key="2">
    <source>
        <dbReference type="ARBA" id="ARBA00001585"/>
    </source>
</evidence>
<dbReference type="SUPFAM" id="SSF53187">
    <property type="entry name" value="Zn-dependent exopeptidases"/>
    <property type="match status" value="1"/>
</dbReference>
<dbReference type="PROSITE" id="PS00631">
    <property type="entry name" value="CYTOSOL_AP"/>
    <property type="match status" value="1"/>
</dbReference>